<dbReference type="Pfam" id="PF12730">
    <property type="entry name" value="ABC2_membrane_4"/>
    <property type="match status" value="1"/>
</dbReference>
<dbReference type="PANTHER" id="PTHR37305:SF1">
    <property type="entry name" value="MEMBRANE PROTEIN"/>
    <property type="match status" value="1"/>
</dbReference>
<evidence type="ECO:0000313" key="3">
    <source>
        <dbReference type="Proteomes" id="UP001597079"/>
    </source>
</evidence>
<keyword evidence="1" id="KW-1133">Transmembrane helix</keyword>
<feature type="transmembrane region" description="Helical" evidence="1">
    <location>
        <begin position="58"/>
        <end position="78"/>
    </location>
</feature>
<feature type="transmembrane region" description="Helical" evidence="1">
    <location>
        <begin position="16"/>
        <end position="38"/>
    </location>
</feature>
<name>A0ABW4JR21_9BACL</name>
<comment type="caution">
    <text evidence="2">The sequence shown here is derived from an EMBL/GenBank/DDBJ whole genome shotgun (WGS) entry which is preliminary data.</text>
</comment>
<dbReference type="RefSeq" id="WP_377945983.1">
    <property type="nucleotide sequence ID" value="NZ_JBHUCX010000099.1"/>
</dbReference>
<evidence type="ECO:0000256" key="1">
    <source>
        <dbReference type="SAM" id="Phobius"/>
    </source>
</evidence>
<sequence length="240" mass="26367">MIGALRSDWIKFQHTWILPLCVLGSIGVNSLTGVHYLVSWHEMVPQGVNHWVGLIQNVNFLTIPALVLGVTLLASLMTGMEHQGNTWKQLLALPVSRFKIYGSKFIWLLLYLAFSSMLAMIGTVITGYLLGFGNQSIPWHAVLQEGFGPYVASYALIGLQLILSVLIANQSFAISAGIIGVIVSFANVIAHVVPKWMPWVYPGEAAAYTQSGAQPIVLSVIVCFLLLCCGIYFFTRQEVK</sequence>
<reference evidence="3" key="1">
    <citation type="journal article" date="2019" name="Int. J. Syst. Evol. Microbiol.">
        <title>The Global Catalogue of Microorganisms (GCM) 10K type strain sequencing project: providing services to taxonomists for standard genome sequencing and annotation.</title>
        <authorList>
            <consortium name="The Broad Institute Genomics Platform"/>
            <consortium name="The Broad Institute Genome Sequencing Center for Infectious Disease"/>
            <person name="Wu L."/>
            <person name="Ma J."/>
        </authorList>
    </citation>
    <scope>NUCLEOTIDE SEQUENCE [LARGE SCALE GENOMIC DNA]</scope>
    <source>
        <strain evidence="3">CGMCC 1.12286</strain>
    </source>
</reference>
<dbReference type="PANTHER" id="PTHR37305">
    <property type="entry name" value="INTEGRAL MEMBRANE PROTEIN-RELATED"/>
    <property type="match status" value="1"/>
</dbReference>
<feature type="transmembrane region" description="Helical" evidence="1">
    <location>
        <begin position="150"/>
        <end position="167"/>
    </location>
</feature>
<organism evidence="2 3">
    <name type="scientific">Alicyclobacillus fodiniaquatilis</name>
    <dbReference type="NCBI Taxonomy" id="1661150"/>
    <lineage>
        <taxon>Bacteria</taxon>
        <taxon>Bacillati</taxon>
        <taxon>Bacillota</taxon>
        <taxon>Bacilli</taxon>
        <taxon>Bacillales</taxon>
        <taxon>Alicyclobacillaceae</taxon>
        <taxon>Alicyclobacillus</taxon>
    </lineage>
</organism>
<accession>A0ABW4JR21</accession>
<dbReference type="Proteomes" id="UP001597079">
    <property type="component" value="Unassembled WGS sequence"/>
</dbReference>
<keyword evidence="1" id="KW-0812">Transmembrane</keyword>
<feature type="transmembrane region" description="Helical" evidence="1">
    <location>
        <begin position="174"/>
        <end position="193"/>
    </location>
</feature>
<keyword evidence="1" id="KW-0472">Membrane</keyword>
<evidence type="ECO:0000313" key="2">
    <source>
        <dbReference type="EMBL" id="MFD1678033.1"/>
    </source>
</evidence>
<dbReference type="EMBL" id="JBHUCX010000099">
    <property type="protein sequence ID" value="MFD1678033.1"/>
    <property type="molecule type" value="Genomic_DNA"/>
</dbReference>
<proteinExistence type="predicted"/>
<feature type="transmembrane region" description="Helical" evidence="1">
    <location>
        <begin position="105"/>
        <end position="130"/>
    </location>
</feature>
<gene>
    <name evidence="2" type="ORF">ACFSB2_25530</name>
</gene>
<dbReference type="CDD" id="cd21809">
    <property type="entry name" value="ABC-2_lan_permease-like"/>
    <property type="match status" value="1"/>
</dbReference>
<protein>
    <submittedName>
        <fullName evidence="2">ABC transporter permease</fullName>
    </submittedName>
</protein>
<feature type="transmembrane region" description="Helical" evidence="1">
    <location>
        <begin position="213"/>
        <end position="234"/>
    </location>
</feature>
<keyword evidence="3" id="KW-1185">Reference proteome</keyword>